<sequence>MAGWRDEYLASIREQERNNPVNLELVDLCSQLADRVAALEAEKVVLASRIKAFSAGGKKSETPPPQAPSGDDPGLAQLNYDLAEALRAKGTLQTRVKKAEDELADLRNKTKSDARLLKDITAERTVLATKLKDREHELREKRKLVEDVQDEMISLNLQVHMAEQQRDKARKDNQELVDRWMKKMAQEAEAMNLANER</sequence>
<feature type="region of interest" description="Disordered" evidence="3">
    <location>
        <begin position="54"/>
        <end position="76"/>
    </location>
</feature>
<dbReference type="CDD" id="cd22887">
    <property type="entry name" value="Atg16_CCD"/>
    <property type="match status" value="1"/>
</dbReference>
<protein>
    <submittedName>
        <fullName evidence="5">Autophagy protein</fullName>
    </submittedName>
</protein>
<dbReference type="Proteomes" id="UP000813385">
    <property type="component" value="Unassembled WGS sequence"/>
</dbReference>
<evidence type="ECO:0000313" key="6">
    <source>
        <dbReference type="Proteomes" id="UP000813385"/>
    </source>
</evidence>
<feature type="coiled-coil region" evidence="2">
    <location>
        <begin position="82"/>
        <end position="179"/>
    </location>
</feature>
<keyword evidence="2" id="KW-0175">Coiled coil</keyword>
<reference evidence="5" key="1">
    <citation type="journal article" date="2021" name="Nat. Commun.">
        <title>Genetic determinants of endophytism in the Arabidopsis root mycobiome.</title>
        <authorList>
            <person name="Mesny F."/>
            <person name="Miyauchi S."/>
            <person name="Thiergart T."/>
            <person name="Pickel B."/>
            <person name="Atanasova L."/>
            <person name="Karlsson M."/>
            <person name="Huettel B."/>
            <person name="Barry K.W."/>
            <person name="Haridas S."/>
            <person name="Chen C."/>
            <person name="Bauer D."/>
            <person name="Andreopoulos W."/>
            <person name="Pangilinan J."/>
            <person name="LaButti K."/>
            <person name="Riley R."/>
            <person name="Lipzen A."/>
            <person name="Clum A."/>
            <person name="Drula E."/>
            <person name="Henrissat B."/>
            <person name="Kohler A."/>
            <person name="Grigoriev I.V."/>
            <person name="Martin F.M."/>
            <person name="Hacquard S."/>
        </authorList>
    </citation>
    <scope>NUCLEOTIDE SEQUENCE</scope>
    <source>
        <strain evidence="5">MPI-CAGE-AT-0016</strain>
    </source>
</reference>
<dbReference type="Gene3D" id="1.20.5.170">
    <property type="match status" value="1"/>
</dbReference>
<name>A0A8K0X4B4_9PEZI</name>
<evidence type="ECO:0000313" key="5">
    <source>
        <dbReference type="EMBL" id="KAH7361575.1"/>
    </source>
</evidence>
<comment type="similarity">
    <text evidence="1">Belongs to the ATG16 family.</text>
</comment>
<accession>A0A8K0X4B4</accession>
<dbReference type="EMBL" id="JAGPXD010000003">
    <property type="protein sequence ID" value="KAH7361575.1"/>
    <property type="molecule type" value="Genomic_DNA"/>
</dbReference>
<organism evidence="5 6">
    <name type="scientific">Plectosphaerella cucumerina</name>
    <dbReference type="NCBI Taxonomy" id="40658"/>
    <lineage>
        <taxon>Eukaryota</taxon>
        <taxon>Fungi</taxon>
        <taxon>Dikarya</taxon>
        <taxon>Ascomycota</taxon>
        <taxon>Pezizomycotina</taxon>
        <taxon>Sordariomycetes</taxon>
        <taxon>Hypocreomycetidae</taxon>
        <taxon>Glomerellales</taxon>
        <taxon>Plectosphaerellaceae</taxon>
        <taxon>Plectosphaerella</taxon>
    </lineage>
</organism>
<dbReference type="AlphaFoldDB" id="A0A8K0X4B4"/>
<comment type="caution">
    <text evidence="5">The sequence shown here is derived from an EMBL/GenBank/DDBJ whole genome shotgun (WGS) entry which is preliminary data.</text>
</comment>
<feature type="domain" description="Autophagy-related protein 16" evidence="4">
    <location>
        <begin position="7"/>
        <end position="192"/>
    </location>
</feature>
<gene>
    <name evidence="5" type="ORF">B0T11DRAFT_327741</name>
</gene>
<dbReference type="InterPro" id="IPR013923">
    <property type="entry name" value="Autophagy-rel_prot_16_dom"/>
</dbReference>
<evidence type="ECO:0000259" key="4">
    <source>
        <dbReference type="Pfam" id="PF08614"/>
    </source>
</evidence>
<keyword evidence="6" id="KW-1185">Reference proteome</keyword>
<dbReference type="OrthoDB" id="8949486at2759"/>
<evidence type="ECO:0000256" key="2">
    <source>
        <dbReference type="SAM" id="Coils"/>
    </source>
</evidence>
<evidence type="ECO:0000256" key="1">
    <source>
        <dbReference type="ARBA" id="ARBA00005331"/>
    </source>
</evidence>
<dbReference type="Pfam" id="PF08614">
    <property type="entry name" value="ATG16"/>
    <property type="match status" value="1"/>
</dbReference>
<evidence type="ECO:0000256" key="3">
    <source>
        <dbReference type="SAM" id="MobiDB-lite"/>
    </source>
</evidence>
<proteinExistence type="inferred from homology"/>